<feature type="repeat" description="WD" evidence="3">
    <location>
        <begin position="1048"/>
        <end position="1089"/>
    </location>
</feature>
<dbReference type="Gene3D" id="2.130.10.10">
    <property type="entry name" value="YVTN repeat-like/Quinoprotein amine dehydrogenase"/>
    <property type="match status" value="6"/>
</dbReference>
<dbReference type="PROSITE" id="PS00678">
    <property type="entry name" value="WD_REPEATS_1"/>
    <property type="match status" value="13"/>
</dbReference>
<evidence type="ECO:0000313" key="6">
    <source>
        <dbReference type="Proteomes" id="UP000813385"/>
    </source>
</evidence>
<dbReference type="CDD" id="cd00200">
    <property type="entry name" value="WD40"/>
    <property type="match status" value="2"/>
</dbReference>
<feature type="repeat" description="WD" evidence="3">
    <location>
        <begin position="670"/>
        <end position="711"/>
    </location>
</feature>
<accession>A0A8K0TK62</accession>
<dbReference type="Gene3D" id="3.40.50.300">
    <property type="entry name" value="P-loop containing nucleotide triphosphate hydrolases"/>
    <property type="match status" value="1"/>
</dbReference>
<dbReference type="OrthoDB" id="538223at2759"/>
<dbReference type="SUPFAM" id="SSF50998">
    <property type="entry name" value="Quinoprotein alcohol dehydrogenase-like"/>
    <property type="match status" value="1"/>
</dbReference>
<feature type="repeat" description="WD" evidence="3">
    <location>
        <begin position="1090"/>
        <end position="1131"/>
    </location>
</feature>
<dbReference type="InterPro" id="IPR015943">
    <property type="entry name" value="WD40/YVTN_repeat-like_dom_sf"/>
</dbReference>
<feature type="repeat" description="WD" evidence="3">
    <location>
        <begin position="1006"/>
        <end position="1047"/>
    </location>
</feature>
<dbReference type="Pfam" id="PF24883">
    <property type="entry name" value="NPHP3_N"/>
    <property type="match status" value="1"/>
</dbReference>
<feature type="domain" description="Nephrocystin 3-like N-terminal" evidence="4">
    <location>
        <begin position="104"/>
        <end position="268"/>
    </location>
</feature>
<evidence type="ECO:0000313" key="5">
    <source>
        <dbReference type="EMBL" id="KAH7363609.1"/>
    </source>
</evidence>
<feature type="repeat" description="WD" evidence="3">
    <location>
        <begin position="796"/>
        <end position="837"/>
    </location>
</feature>
<keyword evidence="1 3" id="KW-0853">WD repeat</keyword>
<reference evidence="5" key="1">
    <citation type="journal article" date="2021" name="Nat. Commun.">
        <title>Genetic determinants of endophytism in the Arabidopsis root mycobiome.</title>
        <authorList>
            <person name="Mesny F."/>
            <person name="Miyauchi S."/>
            <person name="Thiergart T."/>
            <person name="Pickel B."/>
            <person name="Atanasova L."/>
            <person name="Karlsson M."/>
            <person name="Huettel B."/>
            <person name="Barry K.W."/>
            <person name="Haridas S."/>
            <person name="Chen C."/>
            <person name="Bauer D."/>
            <person name="Andreopoulos W."/>
            <person name="Pangilinan J."/>
            <person name="LaButti K."/>
            <person name="Riley R."/>
            <person name="Lipzen A."/>
            <person name="Clum A."/>
            <person name="Drula E."/>
            <person name="Henrissat B."/>
            <person name="Kohler A."/>
            <person name="Grigoriev I.V."/>
            <person name="Martin F.M."/>
            <person name="Hacquard S."/>
        </authorList>
    </citation>
    <scope>NUCLEOTIDE SEQUENCE</scope>
    <source>
        <strain evidence="5">MPI-CAGE-AT-0016</strain>
    </source>
</reference>
<evidence type="ECO:0000256" key="2">
    <source>
        <dbReference type="ARBA" id="ARBA00022737"/>
    </source>
</evidence>
<dbReference type="PROSITE" id="PS50294">
    <property type="entry name" value="WD_REPEATS_REGION"/>
    <property type="match status" value="13"/>
</dbReference>
<dbReference type="SUPFAM" id="SSF52540">
    <property type="entry name" value="P-loop containing nucleoside triphosphate hydrolases"/>
    <property type="match status" value="1"/>
</dbReference>
<dbReference type="InterPro" id="IPR027417">
    <property type="entry name" value="P-loop_NTPase"/>
</dbReference>
<keyword evidence="2" id="KW-0677">Repeat</keyword>
<organism evidence="5 6">
    <name type="scientific">Plectosphaerella cucumerina</name>
    <dbReference type="NCBI Taxonomy" id="40658"/>
    <lineage>
        <taxon>Eukaryota</taxon>
        <taxon>Fungi</taxon>
        <taxon>Dikarya</taxon>
        <taxon>Ascomycota</taxon>
        <taxon>Pezizomycotina</taxon>
        <taxon>Sordariomycetes</taxon>
        <taxon>Hypocreomycetidae</taxon>
        <taxon>Glomerellales</taxon>
        <taxon>Plectosphaerellaceae</taxon>
        <taxon>Plectosphaerella</taxon>
    </lineage>
</organism>
<dbReference type="EMBL" id="JAGPXD010000003">
    <property type="protein sequence ID" value="KAH7363609.1"/>
    <property type="molecule type" value="Genomic_DNA"/>
</dbReference>
<dbReference type="Pfam" id="PF25173">
    <property type="entry name" value="Beta-prop_WDR3_1st"/>
    <property type="match status" value="1"/>
</dbReference>
<feature type="repeat" description="WD" evidence="3">
    <location>
        <begin position="838"/>
        <end position="879"/>
    </location>
</feature>
<evidence type="ECO:0000259" key="4">
    <source>
        <dbReference type="Pfam" id="PF24883"/>
    </source>
</evidence>
<dbReference type="InterPro" id="IPR011047">
    <property type="entry name" value="Quinoprotein_ADH-like_sf"/>
</dbReference>
<dbReference type="SMART" id="SM00320">
    <property type="entry name" value="WD40"/>
    <property type="match status" value="13"/>
</dbReference>
<dbReference type="Proteomes" id="UP000813385">
    <property type="component" value="Unassembled WGS sequence"/>
</dbReference>
<feature type="repeat" description="WD" evidence="3">
    <location>
        <begin position="754"/>
        <end position="795"/>
    </location>
</feature>
<evidence type="ECO:0000256" key="3">
    <source>
        <dbReference type="PROSITE-ProRule" id="PRU00221"/>
    </source>
</evidence>
<dbReference type="PROSITE" id="PS50082">
    <property type="entry name" value="WD_REPEATS_2"/>
    <property type="match status" value="13"/>
</dbReference>
<dbReference type="InterPro" id="IPR019775">
    <property type="entry name" value="WD40_repeat_CS"/>
</dbReference>
<dbReference type="InterPro" id="IPR001680">
    <property type="entry name" value="WD40_rpt"/>
</dbReference>
<dbReference type="PRINTS" id="PR00320">
    <property type="entry name" value="GPROTEINBRPT"/>
</dbReference>
<keyword evidence="6" id="KW-1185">Reference proteome</keyword>
<dbReference type="InterPro" id="IPR036322">
    <property type="entry name" value="WD40_repeat_dom_sf"/>
</dbReference>
<dbReference type="PANTHER" id="PTHR19848">
    <property type="entry name" value="WD40 REPEAT PROTEIN"/>
    <property type="match status" value="1"/>
</dbReference>
<evidence type="ECO:0000256" key="1">
    <source>
        <dbReference type="ARBA" id="ARBA00022574"/>
    </source>
</evidence>
<feature type="repeat" description="WD" evidence="3">
    <location>
        <begin position="880"/>
        <end position="921"/>
    </location>
</feature>
<dbReference type="InterPro" id="IPR020472">
    <property type="entry name" value="WD40_PAC1"/>
</dbReference>
<sequence>MLSNVKSFEKAFRDAFRDIAIAESQTSLDALQRAAEQHFATLVSVAQKQLGVSEEQRDILWRQLKELKRINNPVNLPVVHKACYDSEDVEKNPRCENGTRVRIQDEILRWANCDTSAPLFWLVGPAGTGKSTIACTIADRFSQDGQLAAGYFFKRGEHGRNATARVFSTLASQLVTAIPGFNDCLAMSLHGQKAVEEKSLKTQFDTLLFNPLTALPPVDPVNVTRVIVVDALDECEWGQPERLATLLFLLCRLKDITTVRLRVLVTSRADLDIIDAFEDLKAKPHRLNLHREFHEDAKHDIRIYLDRKFTYIKKKCRIKENPWPAPHDLDRLLRLSSEPDPLFIYASTLCRFVYNEDSSGNSATPEDPKTQLQQWLQGCDESKSQIDQIYIPILAQVFPSQSSKNWDKQLRILGAIVVLANPLPLSSLASLVKTDIDKIGFWLRKLHAVLDIPEDSSAPVRLLHKSFGDFLLAEDGNDFPNFRVGTRELHTFLAECCVRLMSSKLRKNICGIQSWDQSWDGIAKEIIEERIPPELRYASLYWLHHLKHSDVTYRDEFCRFFHVHFLHWLEILSLIGKLSDGAYIVREFLEILNASSTEPSESTELARDAARFITSFGAIIQQYPLQMYTTGLIFAPTSSKVKEVYWDECLVSLEKIHGVKPAWDSRLQTLEGHQDWVRAATFSPNGKVLASASDDGTVRLWDVASGALTSTLEGHQDGVRAATFSPDGKVLASASDDGTVRLWDVASGALTSTLEGHQDWVRAATFSPDGKVLASASGDGTVRLWDVASGALTSTLEGHQDGVRAATFSPDGKVLASASDDGTVRLWDVASGALTSTLEGHQHGVNAATFSPDGKVLASASGDGTVRLWDVASGALTFTLEGHQHWVRAATFSPDGKVLASASGDRTVRLWDVASGALTFTLEGHQHWVNAATFSPDGKVLASASGDRTVRLWDVASGALTSTLEGHQHGVNAATFSPDGKVLASASGDRTVRLWDVASGALTSTLEGHQHGVNAATFSPDGKVLASASGDGTVRLWDVASGALTFTLEGHQHGVNAATFSPDGKVLASASGDRTVRLWDVASGALTSTLEGHQHWVRAATFSPDGKVLASASGDGTVRLWDVASGALTFTLEGHQHWVNAATFSPDGKVLASASGDRTVRLWDVASGALTSTLEGHQDWVRAATFSPDGKVLASASDDGTVRLWDVASGAHTSTFEGYGSCKELTFGPLSHSCLITDRGVINLSSVSATSPGTIHSARSISQPSRKGYGFSPDGTWIMNGSKKIIWVPHDYRPTVTTFRGSTVVWGYSSGHFIRILFGTIELL</sequence>
<proteinExistence type="predicted"/>
<comment type="caution">
    <text evidence="5">The sequence shown here is derived from an EMBL/GenBank/DDBJ whole genome shotgun (WGS) entry which is preliminary data.</text>
</comment>
<feature type="repeat" description="WD" evidence="3">
    <location>
        <begin position="1132"/>
        <end position="1173"/>
    </location>
</feature>
<gene>
    <name evidence="5" type="ORF">B0T11DRAFT_257395</name>
</gene>
<feature type="repeat" description="WD" evidence="3">
    <location>
        <begin position="922"/>
        <end position="963"/>
    </location>
</feature>
<feature type="repeat" description="WD" evidence="3">
    <location>
        <begin position="1174"/>
        <end position="1215"/>
    </location>
</feature>
<dbReference type="SUPFAM" id="SSF50978">
    <property type="entry name" value="WD40 repeat-like"/>
    <property type="match status" value="1"/>
</dbReference>
<dbReference type="Pfam" id="PF00400">
    <property type="entry name" value="WD40"/>
    <property type="match status" value="8"/>
</dbReference>
<feature type="repeat" description="WD" evidence="3">
    <location>
        <begin position="712"/>
        <end position="753"/>
    </location>
</feature>
<feature type="repeat" description="WD" evidence="3">
    <location>
        <begin position="964"/>
        <end position="1005"/>
    </location>
</feature>
<name>A0A8K0TK62_9PEZI</name>
<dbReference type="PANTHER" id="PTHR19848:SF8">
    <property type="entry name" value="F-BOX AND WD REPEAT DOMAIN CONTAINING 7"/>
    <property type="match status" value="1"/>
</dbReference>
<protein>
    <recommendedName>
        <fullName evidence="4">Nephrocystin 3-like N-terminal domain-containing protein</fullName>
    </recommendedName>
</protein>
<dbReference type="InterPro" id="IPR056884">
    <property type="entry name" value="NPHP3-like_N"/>
</dbReference>